<evidence type="ECO:0000313" key="2">
    <source>
        <dbReference type="Proteomes" id="UP000178485"/>
    </source>
</evidence>
<evidence type="ECO:0000313" key="1">
    <source>
        <dbReference type="EMBL" id="SCM57353.1"/>
    </source>
</evidence>
<keyword evidence="2" id="KW-1185">Reference proteome</keyword>
<reference evidence="1 2" key="1">
    <citation type="submission" date="2016-08" db="EMBL/GenBank/DDBJ databases">
        <authorList>
            <person name="Seilhamer J.J."/>
        </authorList>
    </citation>
    <scope>NUCLEOTIDE SEQUENCE [LARGE SCALE GENOMIC DNA]</scope>
    <source>
        <strain evidence="1">ING2-E5A</strain>
    </source>
</reference>
<dbReference type="STRING" id="1642646.ING2E5A_1299"/>
<dbReference type="Proteomes" id="UP000178485">
    <property type="component" value="Chromosome i"/>
</dbReference>
<sequence length="49" mass="5633">MNRRIWGSLLHYCRFLSGMAQFPAKGTGMEELVNTWLELTELTKSNSTI</sequence>
<dbReference type="RefSeq" id="WP_154670049.1">
    <property type="nucleotide sequence ID" value="NZ_DUQN01000029.1"/>
</dbReference>
<organism evidence="1 2">
    <name type="scientific">Petrimonas mucosa</name>
    <dbReference type="NCBI Taxonomy" id="1642646"/>
    <lineage>
        <taxon>Bacteria</taxon>
        <taxon>Pseudomonadati</taxon>
        <taxon>Bacteroidota</taxon>
        <taxon>Bacteroidia</taxon>
        <taxon>Bacteroidales</taxon>
        <taxon>Dysgonomonadaceae</taxon>
        <taxon>Petrimonas</taxon>
    </lineage>
</organism>
<dbReference type="AlphaFoldDB" id="A0A1G4G6F6"/>
<protein>
    <submittedName>
        <fullName evidence="1">Uncharacterized protein</fullName>
    </submittedName>
</protein>
<name>A0A1G4G6F6_9BACT</name>
<accession>A0A1G4G6F6</accession>
<dbReference type="KEGG" id="pmuc:ING2E5A_1299"/>
<gene>
    <name evidence="1" type="ORF">ING2E5A_1299</name>
</gene>
<dbReference type="EMBL" id="LT608328">
    <property type="protein sequence ID" value="SCM57353.1"/>
    <property type="molecule type" value="Genomic_DNA"/>
</dbReference>
<proteinExistence type="predicted"/>